<dbReference type="EMBL" id="MQMF01000002">
    <property type="protein sequence ID" value="OOE12464.1"/>
    <property type="molecule type" value="Genomic_DNA"/>
</dbReference>
<dbReference type="AlphaFoldDB" id="A0A1V3G7Q9"/>
<evidence type="ECO:0000313" key="1">
    <source>
        <dbReference type="EMBL" id="OOE12464.1"/>
    </source>
</evidence>
<accession>A0A1V3G7Q9</accession>
<dbReference type="Proteomes" id="UP000188597">
    <property type="component" value="Unassembled WGS sequence"/>
</dbReference>
<protein>
    <submittedName>
        <fullName evidence="1">Uncharacterized protein</fullName>
    </submittedName>
</protein>
<reference evidence="1 2" key="1">
    <citation type="submission" date="2016-11" db="EMBL/GenBank/DDBJ databases">
        <authorList>
            <person name="Jaros S."/>
            <person name="Januszkiewicz K."/>
            <person name="Wedrychowicz H."/>
        </authorList>
    </citation>
    <scope>NUCLEOTIDE SEQUENCE [LARGE SCALE GENOMIC DNA]</scope>
    <source>
        <strain evidence="1 2">Con a/3</strain>
    </source>
</reference>
<name>A0A1V3G7Q9_9BACL</name>
<organism evidence="1 2">
    <name type="scientific">Fictibacillus arsenicus</name>
    <dbReference type="NCBI Taxonomy" id="255247"/>
    <lineage>
        <taxon>Bacteria</taxon>
        <taxon>Bacillati</taxon>
        <taxon>Bacillota</taxon>
        <taxon>Bacilli</taxon>
        <taxon>Bacillales</taxon>
        <taxon>Fictibacillaceae</taxon>
        <taxon>Fictibacillus</taxon>
    </lineage>
</organism>
<gene>
    <name evidence="1" type="ORF">UN64_10265</name>
</gene>
<proteinExistence type="predicted"/>
<sequence>MLSSNRKNQEKLDHSPDFLWFNFQMKLNTRFHSWQDYFYKGEMIYMNTKDFKAANLSENLVDEIQSLEEKLSQQANKKVVVIAYEQGLEGNL</sequence>
<comment type="caution">
    <text evidence="1">The sequence shown here is derived from an EMBL/GenBank/DDBJ whole genome shotgun (WGS) entry which is preliminary data.</text>
</comment>
<evidence type="ECO:0000313" key="2">
    <source>
        <dbReference type="Proteomes" id="UP000188597"/>
    </source>
</evidence>